<dbReference type="VEuPathDB" id="VectorBase:ISCW002950"/>
<evidence type="ECO:0000256" key="6">
    <source>
        <dbReference type="ARBA" id="ARBA00022679"/>
    </source>
</evidence>
<reference evidence="14 16" key="1">
    <citation type="submission" date="2008-03" db="EMBL/GenBank/DDBJ databases">
        <title>Annotation of Ixodes scapularis.</title>
        <authorList>
            <consortium name="Ixodes scapularis Genome Project Consortium"/>
            <person name="Caler E."/>
            <person name="Hannick L.I."/>
            <person name="Bidwell S."/>
            <person name="Joardar V."/>
            <person name="Thiagarajan M."/>
            <person name="Amedeo P."/>
            <person name="Galinsky K.J."/>
            <person name="Schobel S."/>
            <person name="Inman J."/>
            <person name="Hostetler J."/>
            <person name="Miller J."/>
            <person name="Hammond M."/>
            <person name="Megy K."/>
            <person name="Lawson D."/>
            <person name="Kodira C."/>
            <person name="Sutton G."/>
            <person name="Meyer J."/>
            <person name="Hill C.A."/>
            <person name="Birren B."/>
            <person name="Nene V."/>
            <person name="Collins F."/>
            <person name="Alarcon-Chaidez F."/>
            <person name="Wikel S."/>
            <person name="Strausberg R."/>
        </authorList>
    </citation>
    <scope>NUCLEOTIDE SEQUENCE [LARGE SCALE GENOMIC DNA]</scope>
    <source>
        <strain evidence="16">Wikel</strain>
        <strain evidence="14">Wikel colony</strain>
    </source>
</reference>
<feature type="transmembrane region" description="Helical" evidence="13">
    <location>
        <begin position="167"/>
        <end position="193"/>
    </location>
</feature>
<dbReference type="GO" id="GO:0005789">
    <property type="term" value="C:endoplasmic reticulum membrane"/>
    <property type="evidence" value="ECO:0007669"/>
    <property type="project" value="UniProtKB-SubCell"/>
</dbReference>
<dbReference type="EMBL" id="DS684369">
    <property type="protein sequence ID" value="EEC04329.1"/>
    <property type="molecule type" value="Genomic_DNA"/>
</dbReference>
<keyword evidence="17" id="KW-1267">Proteomics identification</keyword>
<feature type="transmembrane region" description="Helical" evidence="13">
    <location>
        <begin position="17"/>
        <end position="35"/>
    </location>
</feature>
<evidence type="ECO:0000256" key="8">
    <source>
        <dbReference type="ARBA" id="ARBA00022824"/>
    </source>
</evidence>
<feature type="transmembrane region" description="Helical" evidence="13">
    <location>
        <begin position="224"/>
        <end position="245"/>
    </location>
</feature>
<dbReference type="InParanoid" id="B7PCK7"/>
<dbReference type="PaxDb" id="6945-B7PCK7"/>
<evidence type="ECO:0000313" key="14">
    <source>
        <dbReference type="EMBL" id="EEC04329.1"/>
    </source>
</evidence>
<dbReference type="UniPathway" id="UPA00196"/>
<dbReference type="FunCoup" id="B7PCK7">
    <property type="interactions" value="1024"/>
</dbReference>
<dbReference type="PANTHER" id="PTHR12886">
    <property type="entry name" value="PIG-M MANNOSYLTRANSFERASE"/>
    <property type="match status" value="1"/>
</dbReference>
<dbReference type="Proteomes" id="UP000001555">
    <property type="component" value="Unassembled WGS sequence"/>
</dbReference>
<keyword evidence="5 13" id="KW-0328">Glycosyltransferase</keyword>
<evidence type="ECO:0000256" key="4">
    <source>
        <dbReference type="ARBA" id="ARBA00022502"/>
    </source>
</evidence>
<dbReference type="EnsemblMetazoa" id="ISCW002950-RA">
    <property type="protein sequence ID" value="ISCW002950-PA"/>
    <property type="gene ID" value="ISCW002950"/>
</dbReference>
<feature type="transmembrane region" description="Helical" evidence="13">
    <location>
        <begin position="355"/>
        <end position="375"/>
    </location>
</feature>
<dbReference type="AlphaFoldDB" id="B7PCK7"/>
<keyword evidence="16" id="KW-1185">Reference proteome</keyword>
<feature type="transmembrane region" description="Helical" evidence="13">
    <location>
        <begin position="143"/>
        <end position="161"/>
    </location>
</feature>
<dbReference type="GO" id="GO:0051751">
    <property type="term" value="F:alpha-1,4-mannosyltransferase activity"/>
    <property type="evidence" value="ECO:0007669"/>
    <property type="project" value="InterPro"/>
</dbReference>
<feature type="transmembrane region" description="Helical" evidence="13">
    <location>
        <begin position="382"/>
        <end position="406"/>
    </location>
</feature>
<keyword evidence="4 13" id="KW-0337">GPI-anchor biosynthesis</keyword>
<dbReference type="PANTHER" id="PTHR12886:SF0">
    <property type="entry name" value="GPI MANNOSYLTRANSFERASE 1"/>
    <property type="match status" value="1"/>
</dbReference>
<evidence type="ECO:0000256" key="5">
    <source>
        <dbReference type="ARBA" id="ARBA00022676"/>
    </source>
</evidence>
<dbReference type="EC" id="2.4.1.-" evidence="13"/>
<evidence type="ECO:0000256" key="3">
    <source>
        <dbReference type="ARBA" id="ARBA00011071"/>
    </source>
</evidence>
<evidence type="ECO:0000256" key="11">
    <source>
        <dbReference type="ARBA" id="ARBA00093408"/>
    </source>
</evidence>
<keyword evidence="7 13" id="KW-0812">Transmembrane</keyword>
<dbReference type="GO" id="GO:1990529">
    <property type="term" value="C:glycosylphosphatidylinositol-mannosyltransferase I complex"/>
    <property type="evidence" value="ECO:0000318"/>
    <property type="project" value="GO_Central"/>
</dbReference>
<evidence type="ECO:0000313" key="16">
    <source>
        <dbReference type="Proteomes" id="UP000001555"/>
    </source>
</evidence>
<evidence type="ECO:0000313" key="15">
    <source>
        <dbReference type="EnsemblMetazoa" id="ISCW002950-PA"/>
    </source>
</evidence>
<evidence type="ECO:0000256" key="13">
    <source>
        <dbReference type="RuleBase" id="RU365064"/>
    </source>
</evidence>
<keyword evidence="10 13" id="KW-0472">Membrane</keyword>
<gene>
    <name evidence="14" type="ORF">IscW_ISCW002950</name>
</gene>
<dbReference type="OrthoDB" id="3821113at2759"/>
<accession>B7PCK7</accession>
<dbReference type="EMBL" id="ABJB010474095">
    <property type="status" value="NOT_ANNOTATED_CDS"/>
    <property type="molecule type" value="Genomic_DNA"/>
</dbReference>
<dbReference type="GO" id="GO:0000030">
    <property type="term" value="F:mannosyltransferase activity"/>
    <property type="evidence" value="ECO:0000318"/>
    <property type="project" value="GO_Central"/>
</dbReference>
<evidence type="ECO:0000256" key="1">
    <source>
        <dbReference type="ARBA" id="ARBA00004477"/>
    </source>
</evidence>
<name>B7PCK7_IXOSC</name>
<dbReference type="VEuPathDB" id="VectorBase:ISCP_021553"/>
<evidence type="ECO:0007829" key="17">
    <source>
        <dbReference type="PeptideAtlas" id="B7PCK7"/>
    </source>
</evidence>
<organism>
    <name type="scientific">Ixodes scapularis</name>
    <name type="common">Black-legged tick</name>
    <name type="synonym">Deer tick</name>
    <dbReference type="NCBI Taxonomy" id="6945"/>
    <lineage>
        <taxon>Eukaryota</taxon>
        <taxon>Metazoa</taxon>
        <taxon>Ecdysozoa</taxon>
        <taxon>Arthropoda</taxon>
        <taxon>Chelicerata</taxon>
        <taxon>Arachnida</taxon>
        <taxon>Acari</taxon>
        <taxon>Parasitiformes</taxon>
        <taxon>Ixodida</taxon>
        <taxon>Ixodoidea</taxon>
        <taxon>Ixodidae</taxon>
        <taxon>Ixodinae</taxon>
        <taxon>Ixodes</taxon>
    </lineage>
</organism>
<protein>
    <recommendedName>
        <fullName evidence="12 13">GPI alpha-1,4-mannosyltransferase I, catalytic subunit</fullName>
        <ecNumber evidence="13">2.4.1.-</ecNumber>
    </recommendedName>
    <alternativeName>
        <fullName evidence="13">GPI mannosyltransferase I</fullName>
    </alternativeName>
</protein>
<evidence type="ECO:0000256" key="12">
    <source>
        <dbReference type="ARBA" id="ARBA00093608"/>
    </source>
</evidence>
<feature type="transmembrane region" description="Helical" evidence="13">
    <location>
        <begin position="96"/>
        <end position="113"/>
    </location>
</feature>
<dbReference type="GO" id="GO:0004376">
    <property type="term" value="F:GPI mannosyltransferase activity"/>
    <property type="evidence" value="ECO:0007669"/>
    <property type="project" value="InterPro"/>
</dbReference>
<comment type="function">
    <text evidence="11 13">Catalytic subunit of the glycosylphosphatidylinositol-mannosyltransferase I complex which catalyzes the transfer of the first mannose, via an alpha-1,4 bond from a dolichol-phosphate-mannose (Dol-P-Man) to the glucosaminyl acyl phosphatidylinositol (GlcN-(acyl)PI) intermediate to generate alpha-D-Man-(1-&gt;4)-alpha-D-GlcN-(1-&gt;6)-(1-radyl,2-acyl-sn-glycero-3-phospho)-2-acyl-inositol and participates in the sixth step of the glycosylphosphatidylinositol-anchor biosynthesis.</text>
</comment>
<evidence type="ECO:0000256" key="9">
    <source>
        <dbReference type="ARBA" id="ARBA00022989"/>
    </source>
</evidence>
<keyword evidence="9 13" id="KW-1133">Transmembrane helix</keyword>
<comment type="similarity">
    <text evidence="3 13">Belongs to the PIGM family.</text>
</comment>
<dbReference type="InterPro" id="IPR007704">
    <property type="entry name" value="PIG-M"/>
</dbReference>
<keyword evidence="6 13" id="KW-0808">Transferase</keyword>
<dbReference type="STRING" id="6945.B7PCK7"/>
<keyword evidence="8 13" id="KW-0256">Endoplasmic reticulum</keyword>
<evidence type="ECO:0000256" key="7">
    <source>
        <dbReference type="ARBA" id="ARBA00022692"/>
    </source>
</evidence>
<feature type="transmembrane region" description="Helical" evidence="13">
    <location>
        <begin position="312"/>
        <end position="335"/>
    </location>
</feature>
<dbReference type="Pfam" id="PF05007">
    <property type="entry name" value="Mannosyl_trans"/>
    <property type="match status" value="1"/>
</dbReference>
<dbReference type="GO" id="GO:0006506">
    <property type="term" value="P:GPI anchor biosynthetic process"/>
    <property type="evidence" value="ECO:0000318"/>
    <property type="project" value="GO_Central"/>
</dbReference>
<evidence type="ECO:0000256" key="10">
    <source>
        <dbReference type="ARBA" id="ARBA00023136"/>
    </source>
</evidence>
<evidence type="ECO:0000256" key="2">
    <source>
        <dbReference type="ARBA" id="ARBA00004687"/>
    </source>
</evidence>
<reference evidence="15" key="2">
    <citation type="submission" date="2020-05" db="UniProtKB">
        <authorList>
            <consortium name="EnsemblMetazoa"/>
        </authorList>
    </citation>
    <scope>IDENTIFICATION</scope>
    <source>
        <strain evidence="15">wikel</strain>
    </source>
</reference>
<dbReference type="HOGENOM" id="CLU_024220_3_1_1"/>
<comment type="pathway">
    <text evidence="2 13">Glycolipid biosynthesis; glycosylphosphatidylinositol-anchor biosynthesis.</text>
</comment>
<comment type="subcellular location">
    <subcellularLocation>
        <location evidence="1 13">Endoplasmic reticulum membrane</location>
        <topology evidence="1 13">Multi-pass membrane protein</topology>
    </subcellularLocation>
</comment>
<sequence>MMVQQSNSRFAVGKVKLYHHLFLAGLIRAVLIAFGEWQDQHFHVKYTDVDYHVFTDGASYVANGRSPFLRDTYRYSPLLAVLLVPNILLHPSFGKALFSVADVLVGYYLHHIVRTARFSERKAVLCTCLWLYNPITLAVSTRGNADSLLSVLVVFALFAVLKNRDTVAGLAYGLSVHLKMYTAVYALPFYLALQTRPLSGSTKGDSETLRSYLSRLLLPNRRKMLFVGACAASCLVPSLGSYLAYGTEYVQEAFVYHVTRKDVRHNFSPLFYSLYLAEEEGMPMSTAAAFLPQLLLMAMVSFKYGQLNDLPFALFCETFVLVGFNKVVTSQYFLWYLCLLPAALPKLNLSLRNGVLLLFMWLGGQALWLAEAYYLEFAGKPLFLHVWVASLIFLVANTFVLCYMMTCYCGATQKTKKAKNK</sequence>
<proteinExistence type="evidence at protein level"/>